<name>A0A438JR50_VITVI</name>
<gene>
    <name evidence="3" type="primary">VvCHDp000475_4</name>
    <name evidence="3" type="ORF">CK203_016004</name>
</gene>
<evidence type="ECO:0008006" key="5">
    <source>
        <dbReference type="Google" id="ProtNLM"/>
    </source>
</evidence>
<evidence type="ECO:0000259" key="1">
    <source>
        <dbReference type="Pfam" id="PF03407"/>
    </source>
</evidence>
<dbReference type="EMBL" id="QGNW01000030">
    <property type="protein sequence ID" value="RVX11426.1"/>
    <property type="molecule type" value="Genomic_DNA"/>
</dbReference>
<organism evidence="3 4">
    <name type="scientific">Vitis vinifera</name>
    <name type="common">Grape</name>
    <dbReference type="NCBI Taxonomy" id="29760"/>
    <lineage>
        <taxon>Eukaryota</taxon>
        <taxon>Viridiplantae</taxon>
        <taxon>Streptophyta</taxon>
        <taxon>Embryophyta</taxon>
        <taxon>Tracheophyta</taxon>
        <taxon>Spermatophyta</taxon>
        <taxon>Magnoliopsida</taxon>
        <taxon>eudicotyledons</taxon>
        <taxon>Gunneridae</taxon>
        <taxon>Pentapetalae</taxon>
        <taxon>rosids</taxon>
        <taxon>Vitales</taxon>
        <taxon>Vitaceae</taxon>
        <taxon>Viteae</taxon>
        <taxon>Vitis</taxon>
    </lineage>
</organism>
<feature type="domain" description="Nucleotide-diphospho-sugar transferase" evidence="1">
    <location>
        <begin position="39"/>
        <end position="107"/>
    </location>
</feature>
<proteinExistence type="predicted"/>
<accession>A0A438JR50</accession>
<evidence type="ECO:0000313" key="3">
    <source>
        <dbReference type="EMBL" id="RVX11426.1"/>
    </source>
</evidence>
<protein>
    <recommendedName>
        <fullName evidence="5">DUF4283 domain-containing protein</fullName>
    </recommendedName>
</protein>
<dbReference type="InterPro" id="IPR005069">
    <property type="entry name" value="Nucl-diP-sugar_transferase"/>
</dbReference>
<dbReference type="InterPro" id="IPR025558">
    <property type="entry name" value="DUF4283"/>
</dbReference>
<dbReference type="InterPro" id="IPR044821">
    <property type="entry name" value="At1g28695/At4g15970-like"/>
</dbReference>
<feature type="domain" description="DUF4283" evidence="2">
    <location>
        <begin position="320"/>
        <end position="404"/>
    </location>
</feature>
<dbReference type="AlphaFoldDB" id="A0A438JR50"/>
<dbReference type="PANTHER" id="PTHR46038">
    <property type="entry name" value="EXPRESSED PROTEIN-RELATED"/>
    <property type="match status" value="1"/>
</dbReference>
<dbReference type="PANTHER" id="PTHR46038:SF38">
    <property type="entry name" value="GLYCOSYLTRANSFERASE-RELATED"/>
    <property type="match status" value="1"/>
</dbReference>
<sequence>MEDHTVILTTLNEAWAAPDSVIDLFLESFRIGDHTRRYLNHLVIIALDQKAFARCLILHTHCFTLVTEGVDFSGEAYFMTSDYLKMMWRRIDFLRSVLEMGYNFIFSKCGNRLDKEEMERVGDGGAGGVGGGRCCFVVDSKSFEILINPSGGKLRGIIMERSKGFSNWIRFGEFGLRCLLGGVEACCREDKFGKVIKTWEEEGRKFRLELRANGAGRFILCSVRDLEAKRFSLVFLEGRGLIGGWVLIAEKLRSLGIHLLDENKAGVGLVGAKEGRRVEEKKKGEENTRSFVEVAKAKAGRIGDAVWIQLGGRALKGRDEQLGRCLVGRWETEDKQCPNLDCLKLWGRSLWNLKGGVRFSYLGGTYFLAEFELAEEAERVLRRGNRRVQDKHFQLERWGPEAGCFRHGVHKNLCWVRAVGLPLNFWNQEVFRKLGDSCGGLVAVDEDTTNFSQLQWARFLVKSDGKDLPGALNLVVGSLCFAIQLWWEVPPWVSVTVRTGARKGEVAGQR</sequence>
<dbReference type="Pfam" id="PF14111">
    <property type="entry name" value="DUF4283"/>
    <property type="match status" value="1"/>
</dbReference>
<dbReference type="Proteomes" id="UP000288805">
    <property type="component" value="Unassembled WGS sequence"/>
</dbReference>
<comment type="caution">
    <text evidence="3">The sequence shown here is derived from an EMBL/GenBank/DDBJ whole genome shotgun (WGS) entry which is preliminary data.</text>
</comment>
<evidence type="ECO:0000313" key="4">
    <source>
        <dbReference type="Proteomes" id="UP000288805"/>
    </source>
</evidence>
<dbReference type="Pfam" id="PF03407">
    <property type="entry name" value="Nucleotid_trans"/>
    <property type="match status" value="1"/>
</dbReference>
<reference evidence="3 4" key="1">
    <citation type="journal article" date="2018" name="PLoS Genet.">
        <title>Population sequencing reveals clonal diversity and ancestral inbreeding in the grapevine cultivar Chardonnay.</title>
        <authorList>
            <person name="Roach M.J."/>
            <person name="Johnson D.L."/>
            <person name="Bohlmann J."/>
            <person name="van Vuuren H.J."/>
            <person name="Jones S.J."/>
            <person name="Pretorius I.S."/>
            <person name="Schmidt S.A."/>
            <person name="Borneman A.R."/>
        </authorList>
    </citation>
    <scope>NUCLEOTIDE SEQUENCE [LARGE SCALE GENOMIC DNA]</scope>
    <source>
        <strain evidence="4">cv. Chardonnay</strain>
        <tissue evidence="3">Leaf</tissue>
    </source>
</reference>
<evidence type="ECO:0000259" key="2">
    <source>
        <dbReference type="Pfam" id="PF14111"/>
    </source>
</evidence>